<evidence type="ECO:0000256" key="11">
    <source>
        <dbReference type="SAM" id="Phobius"/>
    </source>
</evidence>
<evidence type="ECO:0000256" key="2">
    <source>
        <dbReference type="ARBA" id="ARBA00006555"/>
    </source>
</evidence>
<evidence type="ECO:0000256" key="4">
    <source>
        <dbReference type="ARBA" id="ARBA00022475"/>
    </source>
</evidence>
<keyword evidence="9 11" id="KW-0472">Membrane</keyword>
<dbReference type="Gene3D" id="3.30.1150.10">
    <property type="match status" value="1"/>
</dbReference>
<keyword evidence="6 11" id="KW-0812">Transmembrane</keyword>
<dbReference type="Proteomes" id="UP000078302">
    <property type="component" value="Unassembled WGS sequence"/>
</dbReference>
<dbReference type="RefSeq" id="WP_064217978.1">
    <property type="nucleotide sequence ID" value="NZ_LVXZ01000015.1"/>
</dbReference>
<evidence type="ECO:0000256" key="3">
    <source>
        <dbReference type="ARBA" id="ARBA00022448"/>
    </source>
</evidence>
<dbReference type="InterPro" id="IPR051045">
    <property type="entry name" value="TonB-dependent_transducer"/>
</dbReference>
<evidence type="ECO:0000259" key="12">
    <source>
        <dbReference type="PROSITE" id="PS52015"/>
    </source>
</evidence>
<evidence type="ECO:0000256" key="5">
    <source>
        <dbReference type="ARBA" id="ARBA00022519"/>
    </source>
</evidence>
<sequence>MAIAEHKFYFLVPEEKPHWSESLLPWLLLSALLMAAGIIFFVHIHQKPKRQLLPNQTAVHKTFHIMPKPIRSQAPSPTKPRVAPLSRSAPHRVVHAAHPQPRPRPMPQPRRVQTRAHPLPPVSREMTPVSPGAQAQPLPHISIGRLEQQMDQVARAATASPPLPKFKNPKGPVADFYIAGWIQKLERIGDLNYPGDMVGQLKVKVVLNPQGDLKRIIMVRSSGNKALDAAAERIIRLSFPYMPFSKQLAEQTRKIEIPLNMHFLGVRHVSAGGVNPIR</sequence>
<feature type="region of interest" description="Disordered" evidence="10">
    <location>
        <begin position="68"/>
        <end position="114"/>
    </location>
</feature>
<gene>
    <name evidence="13" type="ORF">A4H96_01655</name>
</gene>
<keyword evidence="14" id="KW-1185">Reference proteome</keyword>
<dbReference type="InterPro" id="IPR006260">
    <property type="entry name" value="TonB/TolA_C"/>
</dbReference>
<proteinExistence type="inferred from homology"/>
<comment type="caution">
    <text evidence="13">The sequence shown here is derived from an EMBL/GenBank/DDBJ whole genome shotgun (WGS) entry which is preliminary data.</text>
</comment>
<comment type="subcellular location">
    <subcellularLocation>
        <location evidence="1">Cell inner membrane</location>
        <topology evidence="1">Single-pass membrane protein</topology>
        <orientation evidence="1">Periplasmic side</orientation>
    </subcellularLocation>
</comment>
<organism evidence="13 14">
    <name type="scientific">Acidithiobacillus ferrooxidans</name>
    <name type="common">Thiobacillus ferrooxidans</name>
    <dbReference type="NCBI Taxonomy" id="920"/>
    <lineage>
        <taxon>Bacteria</taxon>
        <taxon>Pseudomonadati</taxon>
        <taxon>Pseudomonadota</taxon>
        <taxon>Acidithiobacillia</taxon>
        <taxon>Acidithiobacillales</taxon>
        <taxon>Acidithiobacillaceae</taxon>
        <taxon>Acidithiobacillus</taxon>
    </lineage>
</organism>
<keyword evidence="5" id="KW-0997">Cell inner membrane</keyword>
<dbReference type="PROSITE" id="PS52015">
    <property type="entry name" value="TONB_CTD"/>
    <property type="match status" value="1"/>
</dbReference>
<keyword evidence="8 11" id="KW-1133">Transmembrane helix</keyword>
<dbReference type="Pfam" id="PF03544">
    <property type="entry name" value="TonB_C"/>
    <property type="match status" value="1"/>
</dbReference>
<dbReference type="AlphaFoldDB" id="A0A179BP64"/>
<evidence type="ECO:0000256" key="1">
    <source>
        <dbReference type="ARBA" id="ARBA00004383"/>
    </source>
</evidence>
<dbReference type="EMBL" id="LVXZ01000015">
    <property type="protein sequence ID" value="OAP93103.1"/>
    <property type="molecule type" value="Genomic_DNA"/>
</dbReference>
<keyword evidence="3" id="KW-0813">Transport</keyword>
<accession>A0A179BP64</accession>
<dbReference type="GO" id="GO:0055085">
    <property type="term" value="P:transmembrane transport"/>
    <property type="evidence" value="ECO:0007669"/>
    <property type="project" value="InterPro"/>
</dbReference>
<feature type="domain" description="TonB C-terminal" evidence="12">
    <location>
        <begin position="173"/>
        <end position="270"/>
    </location>
</feature>
<dbReference type="GO" id="GO:0098797">
    <property type="term" value="C:plasma membrane protein complex"/>
    <property type="evidence" value="ECO:0007669"/>
    <property type="project" value="TreeGrafter"/>
</dbReference>
<reference evidence="13 14" key="1">
    <citation type="submission" date="2016-04" db="EMBL/GenBank/DDBJ databases">
        <title>Acidithiobacillus ferrooxidans genome sequencing and assembly.</title>
        <authorList>
            <person name="Zhou Z."/>
        </authorList>
    </citation>
    <scope>NUCLEOTIDE SEQUENCE [LARGE SCALE GENOMIC DNA]</scope>
    <source>
        <strain evidence="13 14">BY0502</strain>
    </source>
</reference>
<dbReference type="InterPro" id="IPR037682">
    <property type="entry name" value="TonB_C"/>
</dbReference>
<keyword evidence="7" id="KW-0653">Protein transport</keyword>
<evidence type="ECO:0000256" key="7">
    <source>
        <dbReference type="ARBA" id="ARBA00022927"/>
    </source>
</evidence>
<dbReference type="PANTHER" id="PTHR33446:SF11">
    <property type="entry name" value="TONB3"/>
    <property type="match status" value="1"/>
</dbReference>
<dbReference type="PANTHER" id="PTHR33446">
    <property type="entry name" value="PROTEIN TONB-RELATED"/>
    <property type="match status" value="1"/>
</dbReference>
<dbReference type="GO" id="GO:0031992">
    <property type="term" value="F:energy transducer activity"/>
    <property type="evidence" value="ECO:0007669"/>
    <property type="project" value="TreeGrafter"/>
</dbReference>
<evidence type="ECO:0000256" key="6">
    <source>
        <dbReference type="ARBA" id="ARBA00022692"/>
    </source>
</evidence>
<keyword evidence="4" id="KW-1003">Cell membrane</keyword>
<evidence type="ECO:0000313" key="13">
    <source>
        <dbReference type="EMBL" id="OAP93103.1"/>
    </source>
</evidence>
<dbReference type="NCBIfam" id="TIGR01352">
    <property type="entry name" value="tonB_Cterm"/>
    <property type="match status" value="1"/>
</dbReference>
<evidence type="ECO:0000313" key="14">
    <source>
        <dbReference type="Proteomes" id="UP000078302"/>
    </source>
</evidence>
<name>A0A179BP64_ACIFR</name>
<evidence type="ECO:0000256" key="8">
    <source>
        <dbReference type="ARBA" id="ARBA00022989"/>
    </source>
</evidence>
<dbReference type="GO" id="GO:0015031">
    <property type="term" value="P:protein transport"/>
    <property type="evidence" value="ECO:0007669"/>
    <property type="project" value="UniProtKB-KW"/>
</dbReference>
<dbReference type="OrthoDB" id="9803361at2"/>
<feature type="transmembrane region" description="Helical" evidence="11">
    <location>
        <begin position="23"/>
        <end position="44"/>
    </location>
</feature>
<dbReference type="SUPFAM" id="SSF74653">
    <property type="entry name" value="TolA/TonB C-terminal domain"/>
    <property type="match status" value="1"/>
</dbReference>
<protein>
    <submittedName>
        <fullName evidence="13">Energy transducer TonB</fullName>
    </submittedName>
</protein>
<comment type="similarity">
    <text evidence="2">Belongs to the TonB family.</text>
</comment>
<evidence type="ECO:0000256" key="9">
    <source>
        <dbReference type="ARBA" id="ARBA00023136"/>
    </source>
</evidence>
<evidence type="ECO:0000256" key="10">
    <source>
        <dbReference type="SAM" id="MobiDB-lite"/>
    </source>
</evidence>